<accession>A0A089HMU8</accession>
<keyword evidence="2 3" id="KW-0413">Isomerase</keyword>
<dbReference type="AlphaFoldDB" id="A0A089HMU8"/>
<dbReference type="Proteomes" id="UP000029409">
    <property type="component" value="Chromosome"/>
</dbReference>
<dbReference type="GO" id="GO:0019316">
    <property type="term" value="P:D-allose catabolic process"/>
    <property type="evidence" value="ECO:0007669"/>
    <property type="project" value="TreeGrafter"/>
</dbReference>
<dbReference type="GO" id="GO:0009052">
    <property type="term" value="P:pentose-phosphate shunt, non-oxidative branch"/>
    <property type="evidence" value="ECO:0007669"/>
    <property type="project" value="TreeGrafter"/>
</dbReference>
<dbReference type="OrthoDB" id="1778624at2"/>
<evidence type="ECO:0000313" key="4">
    <source>
        <dbReference type="Proteomes" id="UP000029409"/>
    </source>
</evidence>
<dbReference type="eggNOG" id="COG0698">
    <property type="taxonomic scope" value="Bacteria"/>
</dbReference>
<dbReference type="EMBL" id="CP009288">
    <property type="protein sequence ID" value="AIQ11708.1"/>
    <property type="molecule type" value="Genomic_DNA"/>
</dbReference>
<gene>
    <name evidence="3" type="ORF">PDUR_06935</name>
</gene>
<dbReference type="PANTHER" id="PTHR30345:SF0">
    <property type="entry name" value="DNA DAMAGE-REPAIR_TOLERATION PROTEIN DRT102"/>
    <property type="match status" value="1"/>
</dbReference>
<dbReference type="PANTHER" id="PTHR30345">
    <property type="entry name" value="RIBOSE-5-PHOSPHATE ISOMERASE B"/>
    <property type="match status" value="1"/>
</dbReference>
<dbReference type="NCBIfam" id="TIGR01120">
    <property type="entry name" value="rpiB"/>
    <property type="match status" value="1"/>
</dbReference>
<sequence>MKIAVAGDHAGFSLKEEVKALLTSQGHEVVDFGTHSEEACDLPDYIYPAALAVAEGKVDRGIFIDGVGYGSAMIANKIYGVYAAVCQDPFCAELARSHSNTNVLCIGGKIIGSAIALEIVKVWMTTDHLGDVEKYKRRVDKVVEISEKHLKKLSEL</sequence>
<dbReference type="KEGG" id="pdu:PDUR_06935"/>
<evidence type="ECO:0000313" key="3">
    <source>
        <dbReference type="EMBL" id="AIQ11708.1"/>
    </source>
</evidence>
<evidence type="ECO:0000256" key="1">
    <source>
        <dbReference type="ARBA" id="ARBA00008754"/>
    </source>
</evidence>
<protein>
    <submittedName>
        <fullName evidence="3">Ribose 5-phosphate isomerase</fullName>
    </submittedName>
</protein>
<organism evidence="3 4">
    <name type="scientific">Paenibacillus durus</name>
    <name type="common">Paenibacillus azotofixans</name>
    <dbReference type="NCBI Taxonomy" id="44251"/>
    <lineage>
        <taxon>Bacteria</taxon>
        <taxon>Bacillati</taxon>
        <taxon>Bacillota</taxon>
        <taxon>Bacilli</taxon>
        <taxon>Bacillales</taxon>
        <taxon>Paenibacillaceae</taxon>
        <taxon>Paenibacillus</taxon>
    </lineage>
</organism>
<proteinExistence type="inferred from homology"/>
<comment type="similarity">
    <text evidence="1">Belongs to the LacAB/RpiB family.</text>
</comment>
<dbReference type="PIRSF" id="PIRSF005384">
    <property type="entry name" value="RpiB_LacA_B"/>
    <property type="match status" value="1"/>
</dbReference>
<dbReference type="GO" id="GO:0004751">
    <property type="term" value="F:ribose-5-phosphate isomerase activity"/>
    <property type="evidence" value="ECO:0007669"/>
    <property type="project" value="TreeGrafter"/>
</dbReference>
<dbReference type="Pfam" id="PF02502">
    <property type="entry name" value="LacAB_rpiB"/>
    <property type="match status" value="1"/>
</dbReference>
<dbReference type="InterPro" id="IPR003500">
    <property type="entry name" value="RpiB_LacA_LacB"/>
</dbReference>
<reference evidence="3 4" key="1">
    <citation type="submission" date="2014-08" db="EMBL/GenBank/DDBJ databases">
        <title>Comparative genomics of the Paenibacillus odorifer group.</title>
        <authorList>
            <person name="den Bakker H.C."/>
            <person name="Tsai Y.-C."/>
            <person name="Martin N."/>
            <person name="Korlach J."/>
            <person name="Wiedmann M."/>
        </authorList>
    </citation>
    <scope>NUCLEOTIDE SEQUENCE [LARGE SCALE GENOMIC DNA]</scope>
    <source>
        <strain evidence="3 4">DSM 1735</strain>
    </source>
</reference>
<keyword evidence="4" id="KW-1185">Reference proteome</keyword>
<dbReference type="Gene3D" id="3.40.1400.10">
    <property type="entry name" value="Sugar-phosphate isomerase, RpiB/LacA/LacB"/>
    <property type="match status" value="1"/>
</dbReference>
<dbReference type="InterPro" id="IPR036569">
    <property type="entry name" value="RpiB_LacA_LacB_sf"/>
</dbReference>
<dbReference type="NCBIfam" id="TIGR00689">
    <property type="entry name" value="rpiB_lacA_lacB"/>
    <property type="match status" value="1"/>
</dbReference>
<dbReference type="RefSeq" id="WP_042205591.1">
    <property type="nucleotide sequence ID" value="NZ_CP009288.1"/>
</dbReference>
<name>A0A089HMU8_PAEDU</name>
<evidence type="ECO:0000256" key="2">
    <source>
        <dbReference type="ARBA" id="ARBA00023235"/>
    </source>
</evidence>
<dbReference type="InterPro" id="IPR004785">
    <property type="entry name" value="RpiB"/>
</dbReference>
<dbReference type="NCBIfam" id="NF004051">
    <property type="entry name" value="PRK05571.1"/>
    <property type="match status" value="1"/>
</dbReference>
<dbReference type="SUPFAM" id="SSF89623">
    <property type="entry name" value="Ribose/Galactose isomerase RpiB/AlsB"/>
    <property type="match status" value="1"/>
</dbReference>
<dbReference type="STRING" id="44251.PDUR_06935"/>